<organism evidence="2 3">
    <name type="scientific">Dryococelus australis</name>
    <dbReference type="NCBI Taxonomy" id="614101"/>
    <lineage>
        <taxon>Eukaryota</taxon>
        <taxon>Metazoa</taxon>
        <taxon>Ecdysozoa</taxon>
        <taxon>Arthropoda</taxon>
        <taxon>Hexapoda</taxon>
        <taxon>Insecta</taxon>
        <taxon>Pterygota</taxon>
        <taxon>Neoptera</taxon>
        <taxon>Polyneoptera</taxon>
        <taxon>Phasmatodea</taxon>
        <taxon>Verophasmatodea</taxon>
        <taxon>Anareolatae</taxon>
        <taxon>Phasmatidae</taxon>
        <taxon>Eurycanthinae</taxon>
        <taxon>Dryococelus</taxon>
    </lineage>
</organism>
<dbReference type="EMBL" id="JARBHB010000010">
    <property type="protein sequence ID" value="KAJ8873513.1"/>
    <property type="molecule type" value="Genomic_DNA"/>
</dbReference>
<evidence type="ECO:0000313" key="2">
    <source>
        <dbReference type="EMBL" id="KAJ8873513.1"/>
    </source>
</evidence>
<proteinExistence type="predicted"/>
<reference evidence="2 3" key="1">
    <citation type="submission" date="2023-02" db="EMBL/GenBank/DDBJ databases">
        <title>LHISI_Scaffold_Assembly.</title>
        <authorList>
            <person name="Stuart O.P."/>
            <person name="Cleave R."/>
            <person name="Magrath M.J.L."/>
            <person name="Mikheyev A.S."/>
        </authorList>
    </citation>
    <scope>NUCLEOTIDE SEQUENCE [LARGE SCALE GENOMIC DNA]</scope>
    <source>
        <strain evidence="2">Daus_M_001</strain>
        <tissue evidence="2">Leg muscle</tissue>
    </source>
</reference>
<accession>A0ABQ9GN99</accession>
<keyword evidence="3" id="KW-1185">Reference proteome</keyword>
<dbReference type="Proteomes" id="UP001159363">
    <property type="component" value="Chromosome 9"/>
</dbReference>
<comment type="caution">
    <text evidence="2">The sequence shown here is derived from an EMBL/GenBank/DDBJ whole genome shotgun (WGS) entry which is preliminary data.</text>
</comment>
<evidence type="ECO:0000256" key="1">
    <source>
        <dbReference type="SAM" id="MobiDB-lite"/>
    </source>
</evidence>
<feature type="region of interest" description="Disordered" evidence="1">
    <location>
        <begin position="355"/>
        <end position="374"/>
    </location>
</feature>
<evidence type="ECO:0000313" key="3">
    <source>
        <dbReference type="Proteomes" id="UP001159363"/>
    </source>
</evidence>
<name>A0ABQ9GN99_9NEOP</name>
<protein>
    <submittedName>
        <fullName evidence="2">Uncharacterized protein</fullName>
    </submittedName>
</protein>
<gene>
    <name evidence="2" type="ORF">PR048_024331</name>
</gene>
<sequence>MEFLEFSSLGATRHAKKDLDQHACHYKYHHSRRDGSFSDLGCSRPFDLGSGNMMVQPGISATSGERRKGPATNAEVTLCVCVRDCCVDVQRRWTRVLARSLRKASYPASRVRLCTEQPGALWNISDNDEDICERDVCALAVAVVEARAESGEECTSRRRVVGEEDGSSARVIHLPHCWNSPMRWQRQLLPHKLHRHELLPQQSLGFWSQFPPLGTQARLQAYNTHEERVTALTCTPTENQRILAYGERDGRKHSPGGRINCPAACSKTIFPKLARSCARYVLVWCRAIGKFWSVGAREESHLTTSVSGHVQGERNIAYDRSCTHPGYHIPNAVYSLWLIVKDELGVLTFRRTATGRARPDPSRRPGSRVHLQQQRTNHVQSVAARVTLELQKEKATDHVIMTAALAMDELTLRTHAVDGTWPTSSTSMVEAHIYSYSRTAAVRTKLKYRPPTGFGIFGSNVSYVETDTCLCFMLLATVVYMGLRSSVLDECRLTLEGFRSTYAWLHHHLPRSETGFIRLRWLLVSDRDFEPPISEVRNELHLDLQPSSELEWCKQFSVSILDPISDRCCVLAKVNPRIAVPQSSDRCPSRVSMLSAARWGRGWPRKNSISLHTACQSKYGNRIRLERVSQKESSDTHKTPYDRVKRCRERKINIKESERVNVDVFTQSKRPCPHHSHTPFFQSSVSQSIRSNIYTQCDENTARQFRALCLAAMRHLMCVALSSLCLPRGLRLLIASRLGEPDSILGRGRSRIFAYGNRAGRCRWSAGIHIDLPFPPPLHSGAAPYTPRLTLIDSQDLVVKSRPNISTHSRKAGALRSRSTSFNSAPALLQTYRRIYTLNYGNGSENMVPSLPIGTTVVLQRDAALQDWKRHHVDQSPSASTRTIARAMGLEAG</sequence>